<proteinExistence type="predicted"/>
<dbReference type="Pfam" id="PF06985">
    <property type="entry name" value="HET"/>
    <property type="match status" value="1"/>
</dbReference>
<sequence>MMKEIYSKATNVIVWLGEASKDSPDAVSLVKSLAANDGLKEAYYKREALTMTEAEMETFGLPAPWNKDWLALDKLLSRPWFSRIWIIQEVIMSDTAIFLVGGEEVAWNDILLAMLCLGNTNILSLVHGPLSLASVSFLNDIGWYYKHGAEEGRPGLPLHFLLDATRMSISTLREDKVYGLLGLSCDSDPLGIKPDYSISANDLYIKTTIKFLESGDIGILNSNGDLAWKACQKLPTWVPDWPSYRRETPLNVSRYCPDDNLPDFDFSADSRTLNIRGLEVDIVSRVGNPRTNIRQEHLVPLNNAKLARFQQDFFNLVGFSDQITIASSRRVRMWEKIGLSLKSYPTGEDVATAYYRTLAANMVPPDANLEQCYRLYYRDNAVEMMRAGFLRPGEHDVDSAMYKDLVAYSSQVFAATHGRNIFVTKKGYMGLCPRSTRLGDKLVVLFGGRTPFILRKAKKGKHEFLGECYVHGLMDGEAGNLGISPQSFAIV</sequence>
<gene>
    <name evidence="2" type="ORF">SLS58_007830</name>
</gene>
<dbReference type="PANTHER" id="PTHR24148:SF64">
    <property type="entry name" value="HETEROKARYON INCOMPATIBILITY DOMAIN-CONTAINING PROTEIN"/>
    <property type="match status" value="1"/>
</dbReference>
<name>A0ABR3TJ49_9PEZI</name>
<keyword evidence="3" id="KW-1185">Reference proteome</keyword>
<accession>A0ABR3TJ49</accession>
<feature type="domain" description="Heterokaryon incompatibility" evidence="1">
    <location>
        <begin position="1"/>
        <end position="89"/>
    </location>
</feature>
<evidence type="ECO:0000313" key="3">
    <source>
        <dbReference type="Proteomes" id="UP001521184"/>
    </source>
</evidence>
<dbReference type="Proteomes" id="UP001521184">
    <property type="component" value="Unassembled WGS sequence"/>
</dbReference>
<protein>
    <recommendedName>
        <fullName evidence="1">Heterokaryon incompatibility domain-containing protein</fullName>
    </recommendedName>
</protein>
<dbReference type="EMBL" id="JAKEKT020000062">
    <property type="protein sequence ID" value="KAL1639526.1"/>
    <property type="molecule type" value="Genomic_DNA"/>
</dbReference>
<organism evidence="2 3">
    <name type="scientific">Diplodia intermedia</name>
    <dbReference type="NCBI Taxonomy" id="856260"/>
    <lineage>
        <taxon>Eukaryota</taxon>
        <taxon>Fungi</taxon>
        <taxon>Dikarya</taxon>
        <taxon>Ascomycota</taxon>
        <taxon>Pezizomycotina</taxon>
        <taxon>Dothideomycetes</taxon>
        <taxon>Dothideomycetes incertae sedis</taxon>
        <taxon>Botryosphaeriales</taxon>
        <taxon>Botryosphaeriaceae</taxon>
        <taxon>Diplodia</taxon>
    </lineage>
</organism>
<comment type="caution">
    <text evidence="2">The sequence shown here is derived from an EMBL/GenBank/DDBJ whole genome shotgun (WGS) entry which is preliminary data.</text>
</comment>
<dbReference type="PANTHER" id="PTHR24148">
    <property type="entry name" value="ANKYRIN REPEAT DOMAIN-CONTAINING PROTEIN 39 HOMOLOG-RELATED"/>
    <property type="match status" value="1"/>
</dbReference>
<dbReference type="InterPro" id="IPR052895">
    <property type="entry name" value="HetReg/Transcr_Mod"/>
</dbReference>
<dbReference type="Pfam" id="PF26639">
    <property type="entry name" value="Het-6_barrel"/>
    <property type="match status" value="1"/>
</dbReference>
<evidence type="ECO:0000259" key="1">
    <source>
        <dbReference type="Pfam" id="PF06985"/>
    </source>
</evidence>
<evidence type="ECO:0000313" key="2">
    <source>
        <dbReference type="EMBL" id="KAL1639526.1"/>
    </source>
</evidence>
<dbReference type="InterPro" id="IPR010730">
    <property type="entry name" value="HET"/>
</dbReference>
<reference evidence="2 3" key="1">
    <citation type="journal article" date="2023" name="Plant Dis.">
        <title>First Report of Diplodia intermedia Causing Canker and Dieback Diseases on Apple Trees in Canada.</title>
        <authorList>
            <person name="Ellouze W."/>
            <person name="Ilyukhin E."/>
            <person name="Sulman M."/>
            <person name="Ali S."/>
        </authorList>
    </citation>
    <scope>NUCLEOTIDE SEQUENCE [LARGE SCALE GENOMIC DNA]</scope>
    <source>
        <strain evidence="2 3">M45-28</strain>
    </source>
</reference>